<dbReference type="AlphaFoldDB" id="A0A9E8HNS9"/>
<dbReference type="KEGG" id="asem:NNL22_07055"/>
<dbReference type="Pfam" id="PF13508">
    <property type="entry name" value="Acetyltransf_7"/>
    <property type="match status" value="1"/>
</dbReference>
<dbReference type="SUPFAM" id="SSF55729">
    <property type="entry name" value="Acyl-CoA N-acyltransferases (Nat)"/>
    <property type="match status" value="1"/>
</dbReference>
<evidence type="ECO:0000313" key="2">
    <source>
        <dbReference type="EMBL" id="UZW76336.1"/>
    </source>
</evidence>
<dbReference type="RefSeq" id="WP_251812028.1">
    <property type="nucleotide sequence ID" value="NZ_CP101527.1"/>
</dbReference>
<dbReference type="PROSITE" id="PS51186">
    <property type="entry name" value="GNAT"/>
    <property type="match status" value="1"/>
</dbReference>
<name>A0A9E8HNS9_9ALTE</name>
<dbReference type="InterPro" id="IPR000182">
    <property type="entry name" value="GNAT_dom"/>
</dbReference>
<organism evidence="2 3">
    <name type="scientific">Alkalimarinus sediminis</name>
    <dbReference type="NCBI Taxonomy" id="1632866"/>
    <lineage>
        <taxon>Bacteria</taxon>
        <taxon>Pseudomonadati</taxon>
        <taxon>Pseudomonadota</taxon>
        <taxon>Gammaproteobacteria</taxon>
        <taxon>Alteromonadales</taxon>
        <taxon>Alteromonadaceae</taxon>
        <taxon>Alkalimarinus</taxon>
    </lineage>
</organism>
<dbReference type="Proteomes" id="UP001164472">
    <property type="component" value="Chromosome"/>
</dbReference>
<dbReference type="CDD" id="cd04301">
    <property type="entry name" value="NAT_SF"/>
    <property type="match status" value="1"/>
</dbReference>
<feature type="domain" description="N-acetyltransferase" evidence="1">
    <location>
        <begin position="1"/>
        <end position="155"/>
    </location>
</feature>
<keyword evidence="3" id="KW-1185">Reference proteome</keyword>
<dbReference type="Gene3D" id="3.40.630.30">
    <property type="match status" value="1"/>
</dbReference>
<evidence type="ECO:0000313" key="3">
    <source>
        <dbReference type="Proteomes" id="UP001164472"/>
    </source>
</evidence>
<accession>A0A9E8HNS9</accession>
<protein>
    <submittedName>
        <fullName evidence="2">N-acetyltransferase</fullName>
    </submittedName>
</protein>
<reference evidence="2" key="1">
    <citation type="submission" date="2022-07" db="EMBL/GenBank/DDBJ databases">
        <title>Alkalimarinus sp. nov., isolated from gut of a Alitta virens.</title>
        <authorList>
            <person name="Yang A.I."/>
            <person name="Shin N.-R."/>
        </authorList>
    </citation>
    <scope>NUCLEOTIDE SEQUENCE</scope>
    <source>
        <strain evidence="2">FA028</strain>
    </source>
</reference>
<dbReference type="InterPro" id="IPR016181">
    <property type="entry name" value="Acyl_CoA_acyltransferase"/>
</dbReference>
<proteinExistence type="predicted"/>
<dbReference type="EMBL" id="CP101527">
    <property type="protein sequence ID" value="UZW76336.1"/>
    <property type="molecule type" value="Genomic_DNA"/>
</dbReference>
<gene>
    <name evidence="2" type="ORF">NNL22_07055</name>
</gene>
<dbReference type="GO" id="GO:0016747">
    <property type="term" value="F:acyltransferase activity, transferring groups other than amino-acyl groups"/>
    <property type="evidence" value="ECO:0007669"/>
    <property type="project" value="InterPro"/>
</dbReference>
<evidence type="ECO:0000259" key="1">
    <source>
        <dbReference type="PROSITE" id="PS51186"/>
    </source>
</evidence>
<sequence length="178" mass="19409">MDISKFEHGQLEQVENLYTDTFTVSEGPDEGSAIGALVTDLVSTTNNADLVGFVASTGEEIVGCIFFSRLTLTTNKLAYLLSPVAINAAWQQKGVGQRLINYGLQYLQSQGVDFALTYGDPRFYAKVGFKKISEQEVKPPFKLSQPEGWLAQPINGGSVDDIKGALETVAAFNNADYW</sequence>